<reference evidence="1" key="2">
    <citation type="journal article" date="2022" name="New Phytol.">
        <title>Evolutionary transition to the ectomycorrhizal habit in the genomes of a hyperdiverse lineage of mushroom-forming fungi.</title>
        <authorList>
            <person name="Looney B."/>
            <person name="Miyauchi S."/>
            <person name="Morin E."/>
            <person name="Drula E."/>
            <person name="Courty P.E."/>
            <person name="Kohler A."/>
            <person name="Kuo A."/>
            <person name="LaButti K."/>
            <person name="Pangilinan J."/>
            <person name="Lipzen A."/>
            <person name="Riley R."/>
            <person name="Andreopoulos W."/>
            <person name="He G."/>
            <person name="Johnson J."/>
            <person name="Nolan M."/>
            <person name="Tritt A."/>
            <person name="Barry K.W."/>
            <person name="Grigoriev I.V."/>
            <person name="Nagy L.G."/>
            <person name="Hibbett D."/>
            <person name="Henrissat B."/>
            <person name="Matheny P.B."/>
            <person name="Labbe J."/>
            <person name="Martin F.M."/>
        </authorList>
    </citation>
    <scope>NUCLEOTIDE SEQUENCE</scope>
    <source>
        <strain evidence="1">FP105234-sp</strain>
    </source>
</reference>
<dbReference type="EMBL" id="MU275888">
    <property type="protein sequence ID" value="KAI0048334.1"/>
    <property type="molecule type" value="Genomic_DNA"/>
</dbReference>
<comment type="caution">
    <text evidence="1">The sequence shown here is derived from an EMBL/GenBank/DDBJ whole genome shotgun (WGS) entry which is preliminary data.</text>
</comment>
<organism evidence="1 2">
    <name type="scientific">Auriscalpium vulgare</name>
    <dbReference type="NCBI Taxonomy" id="40419"/>
    <lineage>
        <taxon>Eukaryota</taxon>
        <taxon>Fungi</taxon>
        <taxon>Dikarya</taxon>
        <taxon>Basidiomycota</taxon>
        <taxon>Agaricomycotina</taxon>
        <taxon>Agaricomycetes</taxon>
        <taxon>Russulales</taxon>
        <taxon>Auriscalpiaceae</taxon>
        <taxon>Auriscalpium</taxon>
    </lineage>
</organism>
<dbReference type="Proteomes" id="UP000814033">
    <property type="component" value="Unassembled WGS sequence"/>
</dbReference>
<proteinExistence type="predicted"/>
<gene>
    <name evidence="1" type="ORF">FA95DRAFT_1678383</name>
</gene>
<evidence type="ECO:0000313" key="2">
    <source>
        <dbReference type="Proteomes" id="UP000814033"/>
    </source>
</evidence>
<keyword evidence="2" id="KW-1185">Reference proteome</keyword>
<reference evidence="1" key="1">
    <citation type="submission" date="2021-02" db="EMBL/GenBank/DDBJ databases">
        <authorList>
            <consortium name="DOE Joint Genome Institute"/>
            <person name="Ahrendt S."/>
            <person name="Looney B.P."/>
            <person name="Miyauchi S."/>
            <person name="Morin E."/>
            <person name="Drula E."/>
            <person name="Courty P.E."/>
            <person name="Chicoki N."/>
            <person name="Fauchery L."/>
            <person name="Kohler A."/>
            <person name="Kuo A."/>
            <person name="Labutti K."/>
            <person name="Pangilinan J."/>
            <person name="Lipzen A."/>
            <person name="Riley R."/>
            <person name="Andreopoulos W."/>
            <person name="He G."/>
            <person name="Johnson J."/>
            <person name="Barry K.W."/>
            <person name="Grigoriev I.V."/>
            <person name="Nagy L."/>
            <person name="Hibbett D."/>
            <person name="Henrissat B."/>
            <person name="Matheny P.B."/>
            <person name="Labbe J."/>
            <person name="Martin F."/>
        </authorList>
    </citation>
    <scope>NUCLEOTIDE SEQUENCE</scope>
    <source>
        <strain evidence="1">FP105234-sp</strain>
    </source>
</reference>
<sequence length="314" mass="34088">MSGPPAQRYPSSPSPSSALKRPPPPNVLPASSKRPRPSNTIATMSHRLPPLPTLQGEVMLEIFMHRSLSSGSLNEDFGDSERLATIGKRVLSMAVAQILFDKRPMLDATGMEVEFEAKTAYETIDEWVTNYQLREKVRCPGHLRESLKHADETFFLFHTYVGAAYLQHGLSDIISWIGKLLDPEYEPSTSTVTSVPEGHRQMARSPPPPHAMHSPGAYSNPPPPSATPPPLPVSSAFASQSAILPIFNQLCSQRRVTLDWPAVSTGPPHAPSWTVDCMANGILKGRGAGKSKQLAKEDAAKQAYVALGWAAPGL</sequence>
<protein>
    <submittedName>
        <fullName evidence="1">Uncharacterized protein</fullName>
    </submittedName>
</protein>
<evidence type="ECO:0000313" key="1">
    <source>
        <dbReference type="EMBL" id="KAI0048334.1"/>
    </source>
</evidence>
<name>A0ACB8RVT2_9AGAM</name>
<accession>A0ACB8RVT2</accession>